<keyword evidence="3" id="KW-0804">Transcription</keyword>
<dbReference type="PRINTS" id="PR00455">
    <property type="entry name" value="HTHTETR"/>
</dbReference>
<keyword evidence="7" id="KW-1185">Reference proteome</keyword>
<dbReference type="InterPro" id="IPR009057">
    <property type="entry name" value="Homeodomain-like_sf"/>
</dbReference>
<evidence type="ECO:0000256" key="2">
    <source>
        <dbReference type="ARBA" id="ARBA00023125"/>
    </source>
</evidence>
<dbReference type="EMBL" id="WBMR01000002">
    <property type="protein sequence ID" value="KAB2389952.1"/>
    <property type="molecule type" value="Genomic_DNA"/>
</dbReference>
<comment type="caution">
    <text evidence="6">The sequence shown here is derived from an EMBL/GenBank/DDBJ whole genome shotgun (WGS) entry which is preliminary data.</text>
</comment>
<feature type="domain" description="HTH tetR-type" evidence="5">
    <location>
        <begin position="12"/>
        <end position="72"/>
    </location>
</feature>
<evidence type="ECO:0000313" key="6">
    <source>
        <dbReference type="EMBL" id="KAB2389952.1"/>
    </source>
</evidence>
<dbReference type="InterPro" id="IPR050109">
    <property type="entry name" value="HTH-type_TetR-like_transc_reg"/>
</dbReference>
<dbReference type="PANTHER" id="PTHR30055:SF234">
    <property type="entry name" value="HTH-TYPE TRANSCRIPTIONAL REGULATOR BETI"/>
    <property type="match status" value="1"/>
</dbReference>
<organism evidence="6 7">
    <name type="scientific">Actinomadura montaniterrae</name>
    <dbReference type="NCBI Taxonomy" id="1803903"/>
    <lineage>
        <taxon>Bacteria</taxon>
        <taxon>Bacillati</taxon>
        <taxon>Actinomycetota</taxon>
        <taxon>Actinomycetes</taxon>
        <taxon>Streptosporangiales</taxon>
        <taxon>Thermomonosporaceae</taxon>
        <taxon>Actinomadura</taxon>
    </lineage>
</organism>
<evidence type="ECO:0000256" key="3">
    <source>
        <dbReference type="ARBA" id="ARBA00023163"/>
    </source>
</evidence>
<dbReference type="SUPFAM" id="SSF46689">
    <property type="entry name" value="Homeodomain-like"/>
    <property type="match status" value="1"/>
</dbReference>
<gene>
    <name evidence="6" type="ORF">F9B16_01520</name>
</gene>
<dbReference type="PANTHER" id="PTHR30055">
    <property type="entry name" value="HTH-TYPE TRANSCRIPTIONAL REGULATOR RUTR"/>
    <property type="match status" value="1"/>
</dbReference>
<dbReference type="RefSeq" id="WP_151537980.1">
    <property type="nucleotide sequence ID" value="NZ_WBMR01000002.1"/>
</dbReference>
<dbReference type="OrthoDB" id="3474596at2"/>
<evidence type="ECO:0000313" key="7">
    <source>
        <dbReference type="Proteomes" id="UP000483004"/>
    </source>
</evidence>
<dbReference type="Gene3D" id="1.10.357.10">
    <property type="entry name" value="Tetracycline Repressor, domain 2"/>
    <property type="match status" value="1"/>
</dbReference>
<proteinExistence type="predicted"/>
<evidence type="ECO:0000256" key="1">
    <source>
        <dbReference type="ARBA" id="ARBA00023015"/>
    </source>
</evidence>
<keyword evidence="2 4" id="KW-0238">DNA-binding</keyword>
<dbReference type="Pfam" id="PF00440">
    <property type="entry name" value="TetR_N"/>
    <property type="match status" value="1"/>
</dbReference>
<keyword evidence="1" id="KW-0805">Transcription regulation</keyword>
<accession>A0A6L3WD43</accession>
<dbReference type="GO" id="GO:0000976">
    <property type="term" value="F:transcription cis-regulatory region binding"/>
    <property type="evidence" value="ECO:0007669"/>
    <property type="project" value="TreeGrafter"/>
</dbReference>
<dbReference type="InterPro" id="IPR001647">
    <property type="entry name" value="HTH_TetR"/>
</dbReference>
<dbReference type="PROSITE" id="PS50977">
    <property type="entry name" value="HTH_TETR_2"/>
    <property type="match status" value="1"/>
</dbReference>
<protein>
    <submittedName>
        <fullName evidence="6">TetR/AcrR family transcriptional regulator</fullName>
    </submittedName>
</protein>
<dbReference type="AlphaFoldDB" id="A0A6L3WD43"/>
<reference evidence="6 7" key="1">
    <citation type="submission" date="2019-09" db="EMBL/GenBank/DDBJ databases">
        <title>Actinomadura physcomitrii sp. nov., a novel actinomycete isolated from moss [Physcomitrium sphaericum (Ludw) Fuernr].</title>
        <authorList>
            <person name="Liu C."/>
            <person name="Zhuang X."/>
        </authorList>
    </citation>
    <scope>NUCLEOTIDE SEQUENCE [LARGE SCALE GENOMIC DNA]</scope>
    <source>
        <strain evidence="6 7">CYP1-1B</strain>
    </source>
</reference>
<dbReference type="Proteomes" id="UP000483004">
    <property type="component" value="Unassembled WGS sequence"/>
</dbReference>
<name>A0A6L3WD43_9ACTN</name>
<dbReference type="GO" id="GO:0003700">
    <property type="term" value="F:DNA-binding transcription factor activity"/>
    <property type="evidence" value="ECO:0007669"/>
    <property type="project" value="TreeGrafter"/>
</dbReference>
<evidence type="ECO:0000256" key="4">
    <source>
        <dbReference type="PROSITE-ProRule" id="PRU00335"/>
    </source>
</evidence>
<evidence type="ECO:0000259" key="5">
    <source>
        <dbReference type="PROSITE" id="PS50977"/>
    </source>
</evidence>
<feature type="DNA-binding region" description="H-T-H motif" evidence="4">
    <location>
        <begin position="35"/>
        <end position="54"/>
    </location>
</feature>
<sequence>MTSPRRMGPENSKTRLRFLDIAERLMLEEGYAAVGIRRVAREAGVTPALIHYYFRTLDDLFVALIRRRSEQELEAQERALESGGLLRSLWAYNSHPRGATLNVEFIALSNHRKAVRAELVGYAERARELQRKAVADYLKARGIDPETLPPLALTVLISTVSRALTIEDAMGLTVGHDEALALVEEYLRKIDGAPVQDAE</sequence>